<proteinExistence type="predicted"/>
<keyword evidence="2" id="KW-1185">Reference proteome</keyword>
<dbReference type="OMA" id="PYFWDMT"/>
<evidence type="ECO:0000313" key="2">
    <source>
        <dbReference type="Proteomes" id="UP000012174"/>
    </source>
</evidence>
<dbReference type="HOGENOM" id="CLU_1300085_0_0_1"/>
<dbReference type="EMBL" id="KB706977">
    <property type="protein sequence ID" value="EMR64874.1"/>
    <property type="molecule type" value="Genomic_DNA"/>
</dbReference>
<dbReference type="OrthoDB" id="21214at2759"/>
<dbReference type="AlphaFoldDB" id="M7SF29"/>
<dbReference type="KEGG" id="ela:UCREL1_8157"/>
<reference evidence="2" key="1">
    <citation type="journal article" date="2013" name="Genome Announc.">
        <title>Draft genome sequence of the grapevine dieback fungus Eutypa lata UCR-EL1.</title>
        <authorList>
            <person name="Blanco-Ulate B."/>
            <person name="Rolshausen P.E."/>
            <person name="Cantu D."/>
        </authorList>
    </citation>
    <scope>NUCLEOTIDE SEQUENCE [LARGE SCALE GENOMIC DNA]</scope>
    <source>
        <strain evidence="2">UCR-EL1</strain>
    </source>
</reference>
<dbReference type="eggNOG" id="ENOG502SWU6">
    <property type="taxonomic scope" value="Eukaryota"/>
</dbReference>
<gene>
    <name evidence="1" type="ORF">UCREL1_8157</name>
</gene>
<sequence>MPHPFSPEDFPINQNFQLKATKVFYLRKTIHFKQKAKIIELTGQLRQPFGGQFTSGWADEAGRAAQKLDGQPRWEIGSCGEMMRTIKTMTDGRTGDKVAELNITFISFDSSKVRFPKGSPHSRHEVEVAPVDAAATRDGERHECFIRHSVPYFWDMTSGQTGVLYKCLNQQRCEVGRVASYGFDKDAILVLNADEVDEVVALSTAVILLNGRDAMDH</sequence>
<accession>M7SF29</accession>
<dbReference type="Proteomes" id="UP000012174">
    <property type="component" value="Unassembled WGS sequence"/>
</dbReference>
<organism evidence="1 2">
    <name type="scientific">Eutypa lata (strain UCR-EL1)</name>
    <name type="common">Grapevine dieback disease fungus</name>
    <name type="synonym">Eutypa armeniacae</name>
    <dbReference type="NCBI Taxonomy" id="1287681"/>
    <lineage>
        <taxon>Eukaryota</taxon>
        <taxon>Fungi</taxon>
        <taxon>Dikarya</taxon>
        <taxon>Ascomycota</taxon>
        <taxon>Pezizomycotina</taxon>
        <taxon>Sordariomycetes</taxon>
        <taxon>Xylariomycetidae</taxon>
        <taxon>Xylariales</taxon>
        <taxon>Diatrypaceae</taxon>
        <taxon>Eutypa</taxon>
    </lineage>
</organism>
<protein>
    <submittedName>
        <fullName evidence="1">Uncharacterized protein</fullName>
    </submittedName>
</protein>
<name>M7SF29_EUTLA</name>
<evidence type="ECO:0000313" key="1">
    <source>
        <dbReference type="EMBL" id="EMR64874.1"/>
    </source>
</evidence>